<dbReference type="GO" id="GO:1904262">
    <property type="term" value="P:negative regulation of TORC1 signaling"/>
    <property type="evidence" value="ECO:0007669"/>
    <property type="project" value="TreeGrafter"/>
</dbReference>
<evidence type="ECO:0000313" key="2">
    <source>
        <dbReference type="Proteomes" id="UP000278627"/>
    </source>
</evidence>
<evidence type="ECO:0000313" key="1">
    <source>
        <dbReference type="EMBL" id="VDN86844.1"/>
    </source>
</evidence>
<sequence length="211" mass="24310">SLKVINDQKKWIGNSNSGDSGGDSTDNDDCKIEVLLGYMEQLKKSQLNNDVKQTDDEAKMQMDFLKVQNDYDEIKSTNSVKSEEILIAENRLKNNCMKKNSMENSIISHNNISTLYTFNNHFGYVDFAQCAEDGFTRTHKIHEFSWEDQGYSCVDELYNEMADILDKKMTLIQNLTYSTMGAYSDVDTSKYRNAIWMYIQSLYGIILLTFP</sequence>
<reference evidence="3" key="1">
    <citation type="submission" date="2017-02" db="UniProtKB">
        <authorList>
            <consortium name="WormBaseParasite"/>
        </authorList>
    </citation>
    <scope>IDENTIFICATION</scope>
</reference>
<evidence type="ECO:0000313" key="3">
    <source>
        <dbReference type="WBParaSite" id="BPAG_0000569401-mRNA-1"/>
    </source>
</evidence>
<dbReference type="PANTHER" id="PTHR12474:SF0">
    <property type="entry name" value="SESTRIN HOMOLOG"/>
    <property type="match status" value="1"/>
</dbReference>
<accession>A0A0N4TBV7</accession>
<dbReference type="GO" id="GO:1901031">
    <property type="term" value="P:regulation of response to reactive oxygen species"/>
    <property type="evidence" value="ECO:0007669"/>
    <property type="project" value="InterPro"/>
</dbReference>
<name>A0A0N4TBV7_BRUPA</name>
<dbReference type="STRING" id="6280.A0A0N4TBV7"/>
<dbReference type="GO" id="GO:1990253">
    <property type="term" value="P:cellular response to leucine starvation"/>
    <property type="evidence" value="ECO:0007669"/>
    <property type="project" value="TreeGrafter"/>
</dbReference>
<proteinExistence type="predicted"/>
<protein>
    <submittedName>
        <fullName evidence="3">EMP1-like protein</fullName>
    </submittedName>
</protein>
<dbReference type="InterPro" id="IPR006730">
    <property type="entry name" value="Sestrin"/>
</dbReference>
<dbReference type="Proteomes" id="UP000278627">
    <property type="component" value="Unassembled WGS sequence"/>
</dbReference>
<dbReference type="GO" id="GO:0016684">
    <property type="term" value="F:oxidoreductase activity, acting on peroxide as acceptor"/>
    <property type="evidence" value="ECO:0007669"/>
    <property type="project" value="TreeGrafter"/>
</dbReference>
<reference evidence="1 2" key="2">
    <citation type="submission" date="2018-11" db="EMBL/GenBank/DDBJ databases">
        <authorList>
            <consortium name="Pathogen Informatics"/>
        </authorList>
    </citation>
    <scope>NUCLEOTIDE SEQUENCE [LARGE SCALE GENOMIC DNA]</scope>
</reference>
<dbReference type="PANTHER" id="PTHR12474">
    <property type="entry name" value="P53 REGULATED PA26 NUCLEAR PROTEIN SESTRIN"/>
    <property type="match status" value="1"/>
</dbReference>
<organism evidence="3">
    <name type="scientific">Brugia pahangi</name>
    <name type="common">Filarial nematode worm</name>
    <dbReference type="NCBI Taxonomy" id="6280"/>
    <lineage>
        <taxon>Eukaryota</taxon>
        <taxon>Metazoa</taxon>
        <taxon>Ecdysozoa</taxon>
        <taxon>Nematoda</taxon>
        <taxon>Chromadorea</taxon>
        <taxon>Rhabditida</taxon>
        <taxon>Spirurina</taxon>
        <taxon>Spiruromorpha</taxon>
        <taxon>Filarioidea</taxon>
        <taxon>Onchocercidae</taxon>
        <taxon>Brugia</taxon>
    </lineage>
</organism>
<dbReference type="Pfam" id="PF04636">
    <property type="entry name" value="PA26"/>
    <property type="match status" value="1"/>
</dbReference>
<dbReference type="WBParaSite" id="BPAG_0000569401-mRNA-1">
    <property type="protein sequence ID" value="BPAG_0000569401-mRNA-1"/>
    <property type="gene ID" value="BPAG_0000569401"/>
</dbReference>
<dbReference type="EMBL" id="UZAD01004233">
    <property type="protein sequence ID" value="VDN86844.1"/>
    <property type="molecule type" value="Genomic_DNA"/>
</dbReference>
<gene>
    <name evidence="1" type="ORF">BPAG_LOCUS5658</name>
</gene>
<keyword evidence="2" id="KW-1185">Reference proteome</keyword>
<dbReference type="GO" id="GO:0070728">
    <property type="term" value="F:L-leucine binding"/>
    <property type="evidence" value="ECO:0007669"/>
    <property type="project" value="TreeGrafter"/>
</dbReference>
<dbReference type="GO" id="GO:0005634">
    <property type="term" value="C:nucleus"/>
    <property type="evidence" value="ECO:0007669"/>
    <property type="project" value="InterPro"/>
</dbReference>
<dbReference type="GO" id="GO:0016239">
    <property type="term" value="P:positive regulation of macroautophagy"/>
    <property type="evidence" value="ECO:0007669"/>
    <property type="project" value="TreeGrafter"/>
</dbReference>
<dbReference type="AlphaFoldDB" id="A0A0N4TBV7"/>
<dbReference type="GO" id="GO:0071233">
    <property type="term" value="P:cellular response to L-leucine"/>
    <property type="evidence" value="ECO:0007669"/>
    <property type="project" value="TreeGrafter"/>
</dbReference>